<evidence type="ECO:0000313" key="2">
    <source>
        <dbReference type="Proteomes" id="UP000518752"/>
    </source>
</evidence>
<evidence type="ECO:0000313" key="1">
    <source>
        <dbReference type="EMBL" id="KAF5389088.1"/>
    </source>
</evidence>
<dbReference type="EMBL" id="JAACJN010000024">
    <property type="protein sequence ID" value="KAF5389088.1"/>
    <property type="molecule type" value="Genomic_DNA"/>
</dbReference>
<proteinExistence type="predicted"/>
<dbReference type="AlphaFoldDB" id="A0A8H5HTC5"/>
<name>A0A8H5HTC5_9AGAR</name>
<reference evidence="1 2" key="1">
    <citation type="journal article" date="2020" name="ISME J.">
        <title>Uncovering the hidden diversity of litter-decomposition mechanisms in mushroom-forming fungi.</title>
        <authorList>
            <person name="Floudas D."/>
            <person name="Bentzer J."/>
            <person name="Ahren D."/>
            <person name="Johansson T."/>
            <person name="Persson P."/>
            <person name="Tunlid A."/>
        </authorList>
    </citation>
    <scope>NUCLEOTIDE SEQUENCE [LARGE SCALE GENOMIC DNA]</scope>
    <source>
        <strain evidence="1 2">CBS 406.79</strain>
    </source>
</reference>
<accession>A0A8H5HTC5</accession>
<keyword evidence="2" id="KW-1185">Reference proteome</keyword>
<comment type="caution">
    <text evidence="1">The sequence shown here is derived from an EMBL/GenBank/DDBJ whole genome shotgun (WGS) entry which is preliminary data.</text>
</comment>
<dbReference type="Gene3D" id="2.80.10.50">
    <property type="match status" value="1"/>
</dbReference>
<gene>
    <name evidence="1" type="ORF">D9757_004939</name>
</gene>
<protein>
    <recommendedName>
        <fullName evidence="3">Lectin</fullName>
    </recommendedName>
</protein>
<sequence>MNKSGFSGKYHIQNIQSGYFLHADKNIHSGDTLTTTPAPTTFDESYAFYIETVSGSLATFTSLNKTLVAGVGRGPIVQNAPIVWEWGQQLFQIISLAPGKGVYNIRMTSVDFYWYDNTAAGQPYRAVLLREGKNQNSDQTNWYITPVS</sequence>
<organism evidence="1 2">
    <name type="scientific">Collybiopsis confluens</name>
    <dbReference type="NCBI Taxonomy" id="2823264"/>
    <lineage>
        <taxon>Eukaryota</taxon>
        <taxon>Fungi</taxon>
        <taxon>Dikarya</taxon>
        <taxon>Basidiomycota</taxon>
        <taxon>Agaricomycotina</taxon>
        <taxon>Agaricomycetes</taxon>
        <taxon>Agaricomycetidae</taxon>
        <taxon>Agaricales</taxon>
        <taxon>Marasmiineae</taxon>
        <taxon>Omphalotaceae</taxon>
        <taxon>Collybiopsis</taxon>
    </lineage>
</organism>
<evidence type="ECO:0008006" key="3">
    <source>
        <dbReference type="Google" id="ProtNLM"/>
    </source>
</evidence>
<dbReference type="OrthoDB" id="3078252at2759"/>
<dbReference type="Proteomes" id="UP000518752">
    <property type="component" value="Unassembled WGS sequence"/>
</dbReference>